<dbReference type="Pfam" id="PF13391">
    <property type="entry name" value="HNH_2"/>
    <property type="match status" value="1"/>
</dbReference>
<proteinExistence type="predicted"/>
<dbReference type="AlphaFoldDB" id="A0AAD7QV09"/>
<sequence length="385" mass="43002">MSSTVYPTDFEQKSLIETIRTILRLSRGVMSILLPYGNNPSEVISLALALLEVSYNPVLLSNDLWTKLTDETEKIEALSEFLSPVGAPFRRVFAVRVFTPKAPRNWEGVAGRFRESKLLMKVLENWTSAIFYGMLVPMMAKGRTPTPSEGSSTARRKQMSLKKLLIQRDGWISLVGKAMDKSAPPEVSPVRRAYGGVTLQAAHIVPFSANGHSGLRTMLSRFVGQDMEHLLTGENINDPSNALLLDALTHAAFGLFEFSLECQDDRYFFRKFAPDRKLPAEVLRHRDGEEIIFGKASRSIARPSPLLCNLRHGIARVLWASGAAENIARALEEEDEFKDGHMEGDYWQRVSASYLQRELRALPGLDELAIDGQDSYTEKGSQVKG</sequence>
<feature type="domain" description="HNH nuclease" evidence="1">
    <location>
        <begin position="198"/>
        <end position="260"/>
    </location>
</feature>
<evidence type="ECO:0000313" key="2">
    <source>
        <dbReference type="EMBL" id="KAJ8100277.1"/>
    </source>
</evidence>
<keyword evidence="3" id="KW-1185">Reference proteome</keyword>
<gene>
    <name evidence="2" type="ORF">POJ06DRAFT_197064</name>
</gene>
<dbReference type="GeneID" id="80880224"/>
<dbReference type="RefSeq" id="XP_056043727.1">
    <property type="nucleotide sequence ID" value="XM_056185058.1"/>
</dbReference>
<organism evidence="2 3">
    <name type="scientific">Lipomyces tetrasporus</name>
    <dbReference type="NCBI Taxonomy" id="54092"/>
    <lineage>
        <taxon>Eukaryota</taxon>
        <taxon>Fungi</taxon>
        <taxon>Dikarya</taxon>
        <taxon>Ascomycota</taxon>
        <taxon>Saccharomycotina</taxon>
        <taxon>Lipomycetes</taxon>
        <taxon>Lipomycetales</taxon>
        <taxon>Lipomycetaceae</taxon>
        <taxon>Lipomyces</taxon>
    </lineage>
</organism>
<evidence type="ECO:0000259" key="1">
    <source>
        <dbReference type="Pfam" id="PF13391"/>
    </source>
</evidence>
<dbReference type="InterPro" id="IPR003615">
    <property type="entry name" value="HNH_nuc"/>
</dbReference>
<evidence type="ECO:0000313" key="3">
    <source>
        <dbReference type="Proteomes" id="UP001217417"/>
    </source>
</evidence>
<dbReference type="Proteomes" id="UP001217417">
    <property type="component" value="Unassembled WGS sequence"/>
</dbReference>
<comment type="caution">
    <text evidence="2">The sequence shown here is derived from an EMBL/GenBank/DDBJ whole genome shotgun (WGS) entry which is preliminary data.</text>
</comment>
<dbReference type="EMBL" id="JARPMG010000005">
    <property type="protein sequence ID" value="KAJ8100277.1"/>
    <property type="molecule type" value="Genomic_DNA"/>
</dbReference>
<accession>A0AAD7QV09</accession>
<reference evidence="2" key="1">
    <citation type="submission" date="2023-03" db="EMBL/GenBank/DDBJ databases">
        <title>Near-Complete genome sequence of Lipomyces tetrasporous NRRL Y-64009, an oleaginous yeast capable of growing on lignocellulosic hydrolysates.</title>
        <authorList>
            <consortium name="Lawrence Berkeley National Laboratory"/>
            <person name="Jagtap S.S."/>
            <person name="Liu J.-J."/>
            <person name="Walukiewicz H.E."/>
            <person name="Pangilinan J."/>
            <person name="Lipzen A."/>
            <person name="Ahrendt S."/>
            <person name="Koriabine M."/>
            <person name="Cobaugh K."/>
            <person name="Salamov A."/>
            <person name="Yoshinaga Y."/>
            <person name="Ng V."/>
            <person name="Daum C."/>
            <person name="Grigoriev I.V."/>
            <person name="Slininger P.J."/>
            <person name="Dien B.S."/>
            <person name="Jin Y.-S."/>
            <person name="Rao C.V."/>
        </authorList>
    </citation>
    <scope>NUCLEOTIDE SEQUENCE</scope>
    <source>
        <strain evidence="2">NRRL Y-64009</strain>
    </source>
</reference>
<name>A0AAD7QV09_9ASCO</name>
<protein>
    <recommendedName>
        <fullName evidence="1">HNH nuclease domain-containing protein</fullName>
    </recommendedName>
</protein>